<evidence type="ECO:0000256" key="5">
    <source>
        <dbReference type="ARBA" id="ARBA00023295"/>
    </source>
</evidence>
<dbReference type="GeneID" id="37046411"/>
<evidence type="ECO:0000256" key="6">
    <source>
        <dbReference type="RuleBase" id="RU361192"/>
    </source>
</evidence>
<evidence type="ECO:0000256" key="4">
    <source>
        <dbReference type="ARBA" id="ARBA00022801"/>
    </source>
</evidence>
<dbReference type="FunFam" id="3.20.20.80:FF:000077">
    <property type="entry name" value="Arabinogalactan endo-beta-1,4-galactanase"/>
    <property type="match status" value="1"/>
</dbReference>
<dbReference type="STRING" id="215250.A0A316YGA8"/>
<keyword evidence="5 6" id="KW-0326">Glycosidase</keyword>
<protein>
    <recommendedName>
        <fullName evidence="3 6">Arabinogalactan endo-beta-1,4-galactanase</fullName>
        <ecNumber evidence="3 6">3.2.1.89</ecNumber>
    </recommendedName>
</protein>
<dbReference type="OrthoDB" id="110914at2759"/>
<evidence type="ECO:0000313" key="8">
    <source>
        <dbReference type="Proteomes" id="UP000245768"/>
    </source>
</evidence>
<dbReference type="Proteomes" id="UP000245768">
    <property type="component" value="Unassembled WGS sequence"/>
</dbReference>
<dbReference type="SUPFAM" id="SSF51445">
    <property type="entry name" value="(Trans)glycosidases"/>
    <property type="match status" value="1"/>
</dbReference>
<dbReference type="PANTHER" id="PTHR34983:SF1">
    <property type="entry name" value="ARABINOGALACTAN ENDO-BETA-1,4-GALACTANASE A"/>
    <property type="match status" value="1"/>
</dbReference>
<dbReference type="RefSeq" id="XP_025374826.1">
    <property type="nucleotide sequence ID" value="XM_025524495.1"/>
</dbReference>
<dbReference type="Pfam" id="PF07745">
    <property type="entry name" value="Glyco_hydro_53"/>
    <property type="match status" value="1"/>
</dbReference>
<keyword evidence="8" id="KW-1185">Reference proteome</keyword>
<comment type="similarity">
    <text evidence="2 6">Belongs to the glycosyl hydrolase 53 family.</text>
</comment>
<dbReference type="EMBL" id="KZ819639">
    <property type="protein sequence ID" value="PWN87628.1"/>
    <property type="molecule type" value="Genomic_DNA"/>
</dbReference>
<dbReference type="InterPro" id="IPR017853">
    <property type="entry name" value="GH"/>
</dbReference>
<evidence type="ECO:0000256" key="1">
    <source>
        <dbReference type="ARBA" id="ARBA00001695"/>
    </source>
</evidence>
<dbReference type="GO" id="GO:0031218">
    <property type="term" value="F:arabinogalactan endo-1,4-beta-galactosidase activity"/>
    <property type="evidence" value="ECO:0007669"/>
    <property type="project" value="UniProtKB-EC"/>
</dbReference>
<keyword evidence="4 6" id="KW-0378">Hydrolase</keyword>
<evidence type="ECO:0000256" key="2">
    <source>
        <dbReference type="ARBA" id="ARBA00010687"/>
    </source>
</evidence>
<dbReference type="EC" id="3.2.1.89" evidence="3 6"/>
<dbReference type="InParanoid" id="A0A316YGA8"/>
<keyword evidence="6" id="KW-0732">Signal</keyword>
<reference evidence="7 8" key="1">
    <citation type="journal article" date="2018" name="Mol. Biol. Evol.">
        <title>Broad Genomic Sampling Reveals a Smut Pathogenic Ancestry of the Fungal Clade Ustilaginomycotina.</title>
        <authorList>
            <person name="Kijpornyongpan T."/>
            <person name="Mondo S.J."/>
            <person name="Barry K."/>
            <person name="Sandor L."/>
            <person name="Lee J."/>
            <person name="Lipzen A."/>
            <person name="Pangilinan J."/>
            <person name="LaButti K."/>
            <person name="Hainaut M."/>
            <person name="Henrissat B."/>
            <person name="Grigoriev I.V."/>
            <person name="Spatafora J.W."/>
            <person name="Aime M.C."/>
        </authorList>
    </citation>
    <scope>NUCLEOTIDE SEQUENCE [LARGE SCALE GENOMIC DNA]</scope>
    <source>
        <strain evidence="7 8">MCA 4198</strain>
    </source>
</reference>
<dbReference type="PANTHER" id="PTHR34983">
    <property type="entry name" value="ARABINOGALACTAN ENDO-BETA-1,4-GALACTANASE A"/>
    <property type="match status" value="1"/>
</dbReference>
<feature type="signal peptide" evidence="6">
    <location>
        <begin position="1"/>
        <end position="16"/>
    </location>
</feature>
<dbReference type="Gene3D" id="3.20.20.80">
    <property type="entry name" value="Glycosidases"/>
    <property type="match status" value="1"/>
</dbReference>
<proteinExistence type="inferred from homology"/>
<organism evidence="7 8">
    <name type="scientific">Acaromyces ingoldii</name>
    <dbReference type="NCBI Taxonomy" id="215250"/>
    <lineage>
        <taxon>Eukaryota</taxon>
        <taxon>Fungi</taxon>
        <taxon>Dikarya</taxon>
        <taxon>Basidiomycota</taxon>
        <taxon>Ustilaginomycotina</taxon>
        <taxon>Exobasidiomycetes</taxon>
        <taxon>Exobasidiales</taxon>
        <taxon>Cryptobasidiaceae</taxon>
        <taxon>Acaromyces</taxon>
    </lineage>
</organism>
<sequence>MHFFVLLPLLFATALAALPYKGVDWSSLLVEEKAGKTYKDTAGQVQPLESILKASGVNTVRQRIWVNPSDGVYNLDYNLKLAKRAKAAGLGIYLDFHYSDTWADGGHQVTPAAWKDFTLQQLTDEIYSYTKDVLDTFATNGIPLALVSIGNEIRGGMLWPTGQISKAGGTKNLSSLLHSASTAVKDSKLSPKPEIMIHLDNGWDFSTQENWYDSVFGSNGGFGLANFDIQGISYYPFYGSSATLAAVSSSMSKMAQKYGKTVMVAETDWPTYCPSPAYPFPSDTKSIPISVDGQTQWMKTVASKVSGIGSQGQGIFYWEPAWIDNANLGSSCAYNLMVTDQGQAMASLGVFKSI</sequence>
<dbReference type="GO" id="GO:0045490">
    <property type="term" value="P:pectin catabolic process"/>
    <property type="evidence" value="ECO:0007669"/>
    <property type="project" value="TreeGrafter"/>
</dbReference>
<name>A0A316YGA8_9BASI</name>
<dbReference type="AlphaFoldDB" id="A0A316YGA8"/>
<gene>
    <name evidence="7" type="ORF">FA10DRAFT_296314</name>
</gene>
<evidence type="ECO:0000256" key="3">
    <source>
        <dbReference type="ARBA" id="ARBA00012556"/>
    </source>
</evidence>
<dbReference type="GO" id="GO:0015926">
    <property type="term" value="F:glucosidase activity"/>
    <property type="evidence" value="ECO:0007669"/>
    <property type="project" value="InterPro"/>
</dbReference>
<comment type="catalytic activity">
    <reaction evidence="1 6">
        <text>The enzyme specifically hydrolyzes (1-&gt;4)-beta-D-galactosidic linkages in type I arabinogalactans.</text>
        <dbReference type="EC" id="3.2.1.89"/>
    </reaction>
</comment>
<evidence type="ECO:0000313" key="7">
    <source>
        <dbReference type="EMBL" id="PWN87628.1"/>
    </source>
</evidence>
<accession>A0A316YGA8</accession>
<dbReference type="InterPro" id="IPR011683">
    <property type="entry name" value="Glyco_hydro_53"/>
</dbReference>
<feature type="chain" id="PRO_5016190780" description="Arabinogalactan endo-beta-1,4-galactanase" evidence="6">
    <location>
        <begin position="17"/>
        <end position="354"/>
    </location>
</feature>